<evidence type="ECO:0000259" key="13">
    <source>
        <dbReference type="PROSITE" id="PS51786"/>
    </source>
</evidence>
<dbReference type="HAMAP" id="MF_01973">
    <property type="entry name" value="lon_bact"/>
    <property type="match status" value="1"/>
</dbReference>
<dbReference type="Pfam" id="PF22667">
    <property type="entry name" value="Lon_lid"/>
    <property type="match status" value="1"/>
</dbReference>
<evidence type="ECO:0000256" key="9">
    <source>
        <dbReference type="HAMAP-Rule" id="MF_01973"/>
    </source>
</evidence>
<dbReference type="InterPro" id="IPR027065">
    <property type="entry name" value="Lon_Prtase"/>
</dbReference>
<dbReference type="Gene3D" id="3.30.230.10">
    <property type="match status" value="1"/>
</dbReference>
<dbReference type="PANTHER" id="PTHR10046">
    <property type="entry name" value="ATP DEPENDENT LON PROTEASE FAMILY MEMBER"/>
    <property type="match status" value="1"/>
</dbReference>
<evidence type="ECO:0000256" key="12">
    <source>
        <dbReference type="RuleBase" id="RU000591"/>
    </source>
</evidence>
<keyword evidence="16" id="KW-1185">Reference proteome</keyword>
<keyword evidence="6 9" id="KW-0720">Serine protease</keyword>
<dbReference type="InterPro" id="IPR046336">
    <property type="entry name" value="Lon_prtase_N_sf"/>
</dbReference>
<dbReference type="Gene3D" id="2.30.130.40">
    <property type="entry name" value="LON domain-like"/>
    <property type="match status" value="1"/>
</dbReference>
<comment type="subunit">
    <text evidence="9 10">Homohexamer. Organized in a ring with a central cavity.</text>
</comment>
<proteinExistence type="evidence at transcript level"/>
<evidence type="ECO:0000256" key="7">
    <source>
        <dbReference type="ARBA" id="ARBA00022840"/>
    </source>
</evidence>
<dbReference type="Pfam" id="PF00004">
    <property type="entry name" value="AAA"/>
    <property type="match status" value="1"/>
</dbReference>
<feature type="active site" evidence="9 11">
    <location>
        <position position="713"/>
    </location>
</feature>
<dbReference type="InterPro" id="IPR003959">
    <property type="entry name" value="ATPase_AAA_core"/>
</dbReference>
<evidence type="ECO:0000256" key="4">
    <source>
        <dbReference type="ARBA" id="ARBA00022741"/>
    </source>
</evidence>
<dbReference type="Pfam" id="PF05362">
    <property type="entry name" value="Lon_C"/>
    <property type="match status" value="1"/>
</dbReference>
<evidence type="ECO:0000256" key="10">
    <source>
        <dbReference type="PIRNR" id="PIRNR001174"/>
    </source>
</evidence>
<feature type="binding site" evidence="9">
    <location>
        <begin position="390"/>
        <end position="397"/>
    </location>
    <ligand>
        <name>ATP</name>
        <dbReference type="ChEBI" id="CHEBI:30616"/>
    </ligand>
</feature>
<evidence type="ECO:0000256" key="11">
    <source>
        <dbReference type="PROSITE-ProRule" id="PRU01122"/>
    </source>
</evidence>
<dbReference type="Gene3D" id="1.20.5.5270">
    <property type="match status" value="1"/>
</dbReference>
<dbReference type="InterPro" id="IPR027543">
    <property type="entry name" value="Lon_bac"/>
</dbReference>
<dbReference type="PRINTS" id="PR00830">
    <property type="entry name" value="ENDOLAPTASE"/>
</dbReference>
<dbReference type="Proteomes" id="UP000770785">
    <property type="component" value="Unassembled WGS sequence"/>
</dbReference>
<keyword evidence="3 9" id="KW-0645">Protease</keyword>
<accession>A0ABX0XFZ5</accession>
<comment type="subcellular location">
    <subcellularLocation>
        <location evidence="1 9 10">Cytoplasm</location>
    </subcellularLocation>
</comment>
<dbReference type="InterPro" id="IPR054594">
    <property type="entry name" value="Lon_lid"/>
</dbReference>
<dbReference type="SUPFAM" id="SSF52540">
    <property type="entry name" value="P-loop containing nucleoside triphosphate hydrolases"/>
    <property type="match status" value="1"/>
</dbReference>
<organism evidence="15 16">
    <name type="scientific">Neolewinella antarctica</name>
    <dbReference type="NCBI Taxonomy" id="442734"/>
    <lineage>
        <taxon>Bacteria</taxon>
        <taxon>Pseudomonadati</taxon>
        <taxon>Bacteroidota</taxon>
        <taxon>Saprospiria</taxon>
        <taxon>Saprospirales</taxon>
        <taxon>Lewinellaceae</taxon>
        <taxon>Neolewinella</taxon>
    </lineage>
</organism>
<comment type="similarity">
    <text evidence="9 10 11 12">Belongs to the peptidase S16 family.</text>
</comment>
<evidence type="ECO:0000259" key="14">
    <source>
        <dbReference type="PROSITE" id="PS51787"/>
    </source>
</evidence>
<dbReference type="InterPro" id="IPR003111">
    <property type="entry name" value="Lon_prtase_N"/>
</dbReference>
<feature type="domain" description="Lon N-terminal" evidence="14">
    <location>
        <begin position="45"/>
        <end position="239"/>
    </location>
</feature>
<dbReference type="NCBIfam" id="TIGR00763">
    <property type="entry name" value="lon"/>
    <property type="match status" value="1"/>
</dbReference>
<keyword evidence="5 9" id="KW-0378">Hydrolase</keyword>
<keyword evidence="7 9" id="KW-0067">ATP-binding</keyword>
<dbReference type="GO" id="GO:0004252">
    <property type="term" value="F:serine-type endopeptidase activity"/>
    <property type="evidence" value="ECO:0007669"/>
    <property type="project" value="UniProtKB-EC"/>
</dbReference>
<dbReference type="Gene3D" id="1.20.58.1480">
    <property type="match status" value="1"/>
</dbReference>
<evidence type="ECO:0000256" key="5">
    <source>
        <dbReference type="ARBA" id="ARBA00022801"/>
    </source>
</evidence>
<dbReference type="InterPro" id="IPR015947">
    <property type="entry name" value="PUA-like_sf"/>
</dbReference>
<dbReference type="SMART" id="SM00382">
    <property type="entry name" value="AAA"/>
    <property type="match status" value="1"/>
</dbReference>
<dbReference type="SUPFAM" id="SSF88697">
    <property type="entry name" value="PUA domain-like"/>
    <property type="match status" value="1"/>
</dbReference>
<sequence>MSNPKTKFTMNKPGFNENEDQDLFPFIGTDDGDEQLDAGELPDVLPYLALRNSVFFPTIVAPINIGREQSTKAIQKAHASAKYVAIFSQREVATEDPSEEDLFEIGTLAKIMKLVKMQDGSLTAVLRGRQRIRRKTMAETDGYLSGEVELLDYELPEDQLTFKATMDSVRDHARRAIELSPNIPSEAQMMLDNIDSSSHLLNFIASNMGITLVQKQSLLEEHSLARKASMVLEALSKELQVLEIREQIDTKARGDIEEQQRQYFLNQQMKAIQEELGDNPNKEEIERLDKAAADKDFPEEVRKTFTREIARLRRMNPQAAEFSVQLSYLEMLVELPWNEYSADNFDLKTVTKQLDDDHYGLEKVKERILSHLAVLKLKGDMKAPILLLLGPPGVGKTSLGKSVAEALGRKYVRMSLGGLHDESEIRGHRKTYIGAMPGRIVQSLKKVGTNNPVFILDEIDKVGQSHRGDPSSALLEVLDPEQNSTFHDNYLDVDVDLSKVMFIATANNLSAIQPALRDRMEIIQLSGYSEEEKLEIAKRHLLPRQRTEHGLKTKQIKISPATVKAVISGYTRESGVRNLNRRIAGLMRYAAKEIAMEGATAVSVKPAMLEDILGPAPVEREPYRAGKLAGVAVGLAWTQVGGEILYVEASLSPGKGGLQQTGNLGNVMKESAITARSWIKSNAEKLGIEQETIKAQDLHVHVPEGATPKDGPSAGVTMLSAMVSAYTGRPVKAYLAMSGEITLRGRVLPVGGIKEKLLAARRAGMKHILLSKLNEKNVREIEERYLKGLAITYVDNMDEVLTFALG</sequence>
<dbReference type="EC" id="3.4.21.53" evidence="9 10"/>
<dbReference type="InterPro" id="IPR004815">
    <property type="entry name" value="Lon_bac/euk-typ"/>
</dbReference>
<keyword evidence="8 9" id="KW-0346">Stress response</keyword>
<dbReference type="PROSITE" id="PS01046">
    <property type="entry name" value="LON_SER"/>
    <property type="match status" value="1"/>
</dbReference>
<dbReference type="Gene3D" id="3.40.50.300">
    <property type="entry name" value="P-loop containing nucleotide triphosphate hydrolases"/>
    <property type="match status" value="1"/>
</dbReference>
<dbReference type="InterPro" id="IPR014721">
    <property type="entry name" value="Ribsml_uS5_D2-typ_fold_subgr"/>
</dbReference>
<comment type="function">
    <text evidence="9">ATP-dependent serine protease that mediates the selective degradation of mutant and abnormal proteins as well as certain short-lived regulatory proteins. Required for cellular homeostasis and for survival from DNA damage and developmental changes induced by stress. Degrades polypeptides processively to yield small peptide fragments that are 5 to 10 amino acids long. Binds to DNA in a double-stranded, site-specific manner.</text>
</comment>
<reference evidence="15 16" key="1">
    <citation type="submission" date="2020-03" db="EMBL/GenBank/DDBJ databases">
        <title>Genomic Encyclopedia of Type Strains, Phase IV (KMG-IV): sequencing the most valuable type-strain genomes for metagenomic binning, comparative biology and taxonomic classification.</title>
        <authorList>
            <person name="Goeker M."/>
        </authorList>
    </citation>
    <scope>NUCLEOTIDE SEQUENCE [LARGE SCALE GENOMIC DNA]</scope>
    <source>
        <strain evidence="15 16">DSM 105096</strain>
    </source>
</reference>
<dbReference type="PIRSF" id="PIRSF001174">
    <property type="entry name" value="Lon_proteas"/>
    <property type="match status" value="1"/>
</dbReference>
<dbReference type="PROSITE" id="PS51787">
    <property type="entry name" value="LON_N"/>
    <property type="match status" value="1"/>
</dbReference>
<comment type="induction">
    <text evidence="9">By heat shock.</text>
</comment>
<evidence type="ECO:0000256" key="6">
    <source>
        <dbReference type="ARBA" id="ARBA00022825"/>
    </source>
</evidence>
<dbReference type="EMBL" id="JAATJH010000008">
    <property type="protein sequence ID" value="NJC28137.1"/>
    <property type="molecule type" value="Genomic_DNA"/>
</dbReference>
<protein>
    <recommendedName>
        <fullName evidence="9 10">Lon protease</fullName>
        <ecNumber evidence="9 10">3.4.21.53</ecNumber>
    </recommendedName>
    <alternativeName>
        <fullName evidence="9">ATP-dependent protease La</fullName>
    </alternativeName>
</protein>
<comment type="caution">
    <text evidence="15">The sequence shown here is derived from an EMBL/GenBank/DDBJ whole genome shotgun (WGS) entry which is preliminary data.</text>
</comment>
<dbReference type="GO" id="GO:0006508">
    <property type="term" value="P:proteolysis"/>
    <property type="evidence" value="ECO:0007669"/>
    <property type="project" value="UniProtKB-KW"/>
</dbReference>
<dbReference type="InterPro" id="IPR020568">
    <property type="entry name" value="Ribosomal_Su5_D2-typ_SF"/>
</dbReference>
<dbReference type="CDD" id="cd19500">
    <property type="entry name" value="RecA-like_Lon"/>
    <property type="match status" value="1"/>
</dbReference>
<dbReference type="Pfam" id="PF02190">
    <property type="entry name" value="LON_substr_bdg"/>
    <property type="match status" value="1"/>
</dbReference>
<evidence type="ECO:0000256" key="2">
    <source>
        <dbReference type="ARBA" id="ARBA00022490"/>
    </source>
</evidence>
<dbReference type="PROSITE" id="PS51786">
    <property type="entry name" value="LON_PROTEOLYTIC"/>
    <property type="match status" value="1"/>
</dbReference>
<dbReference type="InterPro" id="IPR003593">
    <property type="entry name" value="AAA+_ATPase"/>
</dbReference>
<dbReference type="InterPro" id="IPR027417">
    <property type="entry name" value="P-loop_NTPase"/>
</dbReference>
<dbReference type="SUPFAM" id="SSF54211">
    <property type="entry name" value="Ribosomal protein S5 domain 2-like"/>
    <property type="match status" value="1"/>
</dbReference>
<name>A0ABX0XFZ5_9BACT</name>
<keyword evidence="4 9" id="KW-0547">Nucleotide-binding</keyword>
<evidence type="ECO:0000313" key="15">
    <source>
        <dbReference type="EMBL" id="NJC28137.1"/>
    </source>
</evidence>
<dbReference type="InterPro" id="IPR008268">
    <property type="entry name" value="Peptidase_S16_AS"/>
</dbReference>
<dbReference type="SMART" id="SM00464">
    <property type="entry name" value="LON"/>
    <property type="match status" value="1"/>
</dbReference>
<keyword evidence="2 9" id="KW-0963">Cytoplasm</keyword>
<feature type="active site" evidence="9 11">
    <location>
        <position position="756"/>
    </location>
</feature>
<evidence type="ECO:0000313" key="16">
    <source>
        <dbReference type="Proteomes" id="UP000770785"/>
    </source>
</evidence>
<evidence type="ECO:0000256" key="1">
    <source>
        <dbReference type="ARBA" id="ARBA00004496"/>
    </source>
</evidence>
<evidence type="ECO:0000256" key="8">
    <source>
        <dbReference type="ARBA" id="ARBA00023016"/>
    </source>
</evidence>
<gene>
    <name evidence="9" type="primary">lon</name>
    <name evidence="15" type="ORF">GGR27_003656</name>
</gene>
<evidence type="ECO:0000256" key="3">
    <source>
        <dbReference type="ARBA" id="ARBA00022670"/>
    </source>
</evidence>
<feature type="domain" description="Lon proteolytic" evidence="13">
    <location>
        <begin position="626"/>
        <end position="806"/>
    </location>
</feature>
<comment type="catalytic activity">
    <reaction evidence="9 10 11">
        <text>Hydrolysis of proteins in presence of ATP.</text>
        <dbReference type="EC" id="3.4.21.53"/>
    </reaction>
</comment>
<dbReference type="InterPro" id="IPR008269">
    <property type="entry name" value="Lon_proteolytic"/>
</dbReference>
<dbReference type="Gene3D" id="1.10.8.60">
    <property type="match status" value="1"/>
</dbReference>
<dbReference type="RefSeq" id="WP_245184745.1">
    <property type="nucleotide sequence ID" value="NZ_JAATJH010000008.1"/>
</dbReference>